<comment type="similarity">
    <text evidence="2">Belongs to the GerABKC lipoprotein family.</text>
</comment>
<proteinExistence type="inferred from homology"/>
<evidence type="ECO:0000313" key="11">
    <source>
        <dbReference type="Proteomes" id="UP000553776"/>
    </source>
</evidence>
<accession>A0A841TXA4</accession>
<dbReference type="PANTHER" id="PTHR35789:SF1">
    <property type="entry name" value="SPORE GERMINATION PROTEIN B3"/>
    <property type="match status" value="1"/>
</dbReference>
<keyword evidence="6" id="KW-0564">Palmitate</keyword>
<dbReference type="InterPro" id="IPR008844">
    <property type="entry name" value="Spore_GerAC-like"/>
</dbReference>
<reference evidence="10 11" key="1">
    <citation type="submission" date="2020-08" db="EMBL/GenBank/DDBJ databases">
        <title>Cohnella phylogeny.</title>
        <authorList>
            <person name="Dunlap C."/>
        </authorList>
    </citation>
    <scope>NUCLEOTIDE SEQUENCE [LARGE SCALE GENOMIC DNA]</scope>
    <source>
        <strain evidence="10 11">DSM 25239</strain>
    </source>
</reference>
<dbReference type="NCBIfam" id="TIGR02887">
    <property type="entry name" value="spore_ger_x_C"/>
    <property type="match status" value="1"/>
</dbReference>
<evidence type="ECO:0000259" key="8">
    <source>
        <dbReference type="Pfam" id="PF05504"/>
    </source>
</evidence>
<dbReference type="InterPro" id="IPR057336">
    <property type="entry name" value="GerAC_N"/>
</dbReference>
<keyword evidence="7" id="KW-0449">Lipoprotein</keyword>
<dbReference type="AlphaFoldDB" id="A0A841TXA4"/>
<evidence type="ECO:0000313" key="10">
    <source>
        <dbReference type="EMBL" id="MBB6690274.1"/>
    </source>
</evidence>
<evidence type="ECO:0000256" key="7">
    <source>
        <dbReference type="ARBA" id="ARBA00023288"/>
    </source>
</evidence>
<dbReference type="Pfam" id="PF25198">
    <property type="entry name" value="Spore_GerAC_N"/>
    <property type="match status" value="1"/>
</dbReference>
<keyword evidence="4" id="KW-0732">Signal</keyword>
<name>A0A841TXA4_9BACL</name>
<evidence type="ECO:0000256" key="2">
    <source>
        <dbReference type="ARBA" id="ARBA00007886"/>
    </source>
</evidence>
<sequence length="363" mass="41572">MTRAWIFVPIVLALLLSGCMNRSFKDIDKRLFVTAIGVDRAEENGPYKISLKLGIPSKGSEKGPGQAEVVSEQAESIPEALRLLKAKFDKELDFNHTKMLVFGEPVVRRSVDPLIDYFSRRRDIQGIAFVAVGSPIAEEVLKVTPKSETFPGNSLFLTFEENGTSSAYSVTAYLFDCFRRLNEEGLDPYMPVIEPEGDRYRINRVALFDKTRLVGILSPRETKSFKELLQSYRKMDMIVRSPRLDFTLFAEKYDRDFSIRSGSRDRIAVRVKIAGIVEQTKAPVFEQDWSKFEVAAGQEVNEQYLSMLRRLQSWKVDPFGFGLLYKAARYRGDADWKRWQRIYPSIEFDVRTKVKITGTGILK</sequence>
<evidence type="ECO:0000256" key="3">
    <source>
        <dbReference type="ARBA" id="ARBA00022544"/>
    </source>
</evidence>
<dbReference type="RefSeq" id="WP_185134293.1">
    <property type="nucleotide sequence ID" value="NZ_JACJVR010000005.1"/>
</dbReference>
<organism evidence="10 11">
    <name type="scientific">Cohnella xylanilytica</name>
    <dbReference type="NCBI Taxonomy" id="557555"/>
    <lineage>
        <taxon>Bacteria</taxon>
        <taxon>Bacillati</taxon>
        <taxon>Bacillota</taxon>
        <taxon>Bacilli</taxon>
        <taxon>Bacillales</taxon>
        <taxon>Paenibacillaceae</taxon>
        <taxon>Cohnella</taxon>
    </lineage>
</organism>
<evidence type="ECO:0000256" key="4">
    <source>
        <dbReference type="ARBA" id="ARBA00022729"/>
    </source>
</evidence>
<feature type="domain" description="Spore germination protein N-terminal" evidence="9">
    <location>
        <begin position="25"/>
        <end position="194"/>
    </location>
</feature>
<dbReference type="Gene3D" id="3.30.300.210">
    <property type="entry name" value="Nutrient germinant receptor protein C, domain 3"/>
    <property type="match status" value="1"/>
</dbReference>
<dbReference type="Pfam" id="PF05504">
    <property type="entry name" value="Spore_GerAC"/>
    <property type="match status" value="1"/>
</dbReference>
<dbReference type="GO" id="GO:0009847">
    <property type="term" value="P:spore germination"/>
    <property type="evidence" value="ECO:0007669"/>
    <property type="project" value="InterPro"/>
</dbReference>
<dbReference type="GO" id="GO:0016020">
    <property type="term" value="C:membrane"/>
    <property type="evidence" value="ECO:0007669"/>
    <property type="project" value="UniProtKB-SubCell"/>
</dbReference>
<keyword evidence="3" id="KW-0309">Germination</keyword>
<dbReference type="Proteomes" id="UP000553776">
    <property type="component" value="Unassembled WGS sequence"/>
</dbReference>
<dbReference type="InterPro" id="IPR046953">
    <property type="entry name" value="Spore_GerAC-like_C"/>
</dbReference>
<comment type="subcellular location">
    <subcellularLocation>
        <location evidence="1">Membrane</location>
        <topology evidence="1">Lipid-anchor</topology>
    </subcellularLocation>
</comment>
<evidence type="ECO:0000256" key="6">
    <source>
        <dbReference type="ARBA" id="ARBA00023139"/>
    </source>
</evidence>
<keyword evidence="5" id="KW-0472">Membrane</keyword>
<dbReference type="EMBL" id="JACJVR010000005">
    <property type="protein sequence ID" value="MBB6690274.1"/>
    <property type="molecule type" value="Genomic_DNA"/>
</dbReference>
<dbReference type="PROSITE" id="PS51257">
    <property type="entry name" value="PROKAR_LIPOPROTEIN"/>
    <property type="match status" value="1"/>
</dbReference>
<feature type="domain" description="Spore germination GerAC-like C-terminal" evidence="8">
    <location>
        <begin position="204"/>
        <end position="360"/>
    </location>
</feature>
<protein>
    <submittedName>
        <fullName evidence="10">Ger(X)C family spore germination protein</fullName>
    </submittedName>
</protein>
<dbReference type="InterPro" id="IPR038501">
    <property type="entry name" value="Spore_GerAC_C_sf"/>
</dbReference>
<evidence type="ECO:0000259" key="9">
    <source>
        <dbReference type="Pfam" id="PF25198"/>
    </source>
</evidence>
<evidence type="ECO:0000256" key="1">
    <source>
        <dbReference type="ARBA" id="ARBA00004635"/>
    </source>
</evidence>
<comment type="caution">
    <text evidence="10">The sequence shown here is derived from an EMBL/GenBank/DDBJ whole genome shotgun (WGS) entry which is preliminary data.</text>
</comment>
<gene>
    <name evidence="10" type="ORF">H7B90_02565</name>
</gene>
<evidence type="ECO:0000256" key="5">
    <source>
        <dbReference type="ARBA" id="ARBA00023136"/>
    </source>
</evidence>
<dbReference type="PANTHER" id="PTHR35789">
    <property type="entry name" value="SPORE GERMINATION PROTEIN B3"/>
    <property type="match status" value="1"/>
</dbReference>
<keyword evidence="11" id="KW-1185">Reference proteome</keyword>